<dbReference type="EMBL" id="CP059833">
    <property type="protein sequence ID" value="QMV85677.1"/>
    <property type="molecule type" value="Genomic_DNA"/>
</dbReference>
<dbReference type="Proteomes" id="UP000515570">
    <property type="component" value="Chromosome"/>
</dbReference>
<accession>A0A7G5FGD6</accession>
<dbReference type="Gene3D" id="3.40.50.300">
    <property type="entry name" value="P-loop containing nucleotide triphosphate hydrolases"/>
    <property type="match status" value="1"/>
</dbReference>
<dbReference type="RefSeq" id="WP_182386498.1">
    <property type="nucleotide sequence ID" value="NZ_CP059833.1"/>
</dbReference>
<dbReference type="NCBIfam" id="NF005115">
    <property type="entry name" value="PRK06547.1"/>
    <property type="match status" value="1"/>
</dbReference>
<dbReference type="InterPro" id="IPR027417">
    <property type="entry name" value="P-loop_NTPase"/>
</dbReference>
<evidence type="ECO:0000313" key="2">
    <source>
        <dbReference type="Proteomes" id="UP000515570"/>
    </source>
</evidence>
<evidence type="ECO:0000313" key="1">
    <source>
        <dbReference type="EMBL" id="QMV85677.1"/>
    </source>
</evidence>
<organism evidence="1 2">
    <name type="scientific">Corynebacterium hindlerae</name>
    <dbReference type="NCBI Taxonomy" id="699041"/>
    <lineage>
        <taxon>Bacteria</taxon>
        <taxon>Bacillati</taxon>
        <taxon>Actinomycetota</taxon>
        <taxon>Actinomycetes</taxon>
        <taxon>Mycobacteriales</taxon>
        <taxon>Corynebacteriaceae</taxon>
        <taxon>Corynebacterium</taxon>
    </lineage>
</organism>
<gene>
    <name evidence="1" type="ORF">HW450_02750</name>
</gene>
<dbReference type="SUPFAM" id="SSF52540">
    <property type="entry name" value="P-loop containing nucleoside triphosphate hydrolases"/>
    <property type="match status" value="1"/>
</dbReference>
<proteinExistence type="predicted"/>
<reference evidence="1 2" key="1">
    <citation type="submission" date="2020-07" db="EMBL/GenBank/DDBJ databases">
        <title>non toxigenic Corynebacterium sp. nov from a clinical source.</title>
        <authorList>
            <person name="Bernier A.-M."/>
            <person name="Bernard K."/>
        </authorList>
    </citation>
    <scope>NUCLEOTIDE SEQUENCE [LARGE SCALE GENOMIC DNA]</scope>
    <source>
        <strain evidence="2">NML 93-0612</strain>
    </source>
</reference>
<sequence>MVAPTILVDGRSGSGKTTYATELGCKLGWRVVHMDDFYPGWWGLAAGAQMVARDVLRLDQPGFRRWNWELSEPGQWVSLDPGEPLIVEGVGAVTAASVAAARLRGPALSVRIDCAAHIRKRRALSRDPDFAEWWDMWAVQEEEFLSQSVPVDLTLIVDC</sequence>
<dbReference type="AlphaFoldDB" id="A0A7G5FGD6"/>
<protein>
    <recommendedName>
        <fullName evidence="3">(d)CMP kinase</fullName>
    </recommendedName>
</protein>
<keyword evidence="2" id="KW-1185">Reference proteome</keyword>
<evidence type="ECO:0008006" key="3">
    <source>
        <dbReference type="Google" id="ProtNLM"/>
    </source>
</evidence>
<name>A0A7G5FGD6_9CORY</name>